<evidence type="ECO:0000313" key="2">
    <source>
        <dbReference type="Proteomes" id="UP001356428"/>
    </source>
</evidence>
<dbReference type="SUPFAM" id="SSF117987">
    <property type="entry name" value="CRISPR-associated protein"/>
    <property type="match status" value="1"/>
</dbReference>
<sequence length="125" mass="13851">MARLGQLLHAVVLLGDRRCRFGGALRPSDRFTGDFRGFCGFWDRPGQHGHHVDQAHCFGRVLRSRELAVRMLPRISSPAPHKGLRLVRAEVRGKLTVTDPKTFVGALTRGLGHGKAYSCGLLLVR</sequence>
<dbReference type="Proteomes" id="UP001356428">
    <property type="component" value="Chromosome"/>
</dbReference>
<organism evidence="1 2">
    <name type="scientific">Streptomyces cyaneofuscatus</name>
    <dbReference type="NCBI Taxonomy" id="66883"/>
    <lineage>
        <taxon>Bacteria</taxon>
        <taxon>Bacillati</taxon>
        <taxon>Actinomycetota</taxon>
        <taxon>Actinomycetes</taxon>
        <taxon>Kitasatosporales</taxon>
        <taxon>Streptomycetaceae</taxon>
        <taxon>Streptomyces</taxon>
    </lineage>
</organism>
<reference evidence="1 2" key="1">
    <citation type="submission" date="2022-10" db="EMBL/GenBank/DDBJ databases">
        <title>The complete genomes of actinobacterial strains from the NBC collection.</title>
        <authorList>
            <person name="Joergensen T.S."/>
            <person name="Alvarez Arevalo M."/>
            <person name="Sterndorff E.B."/>
            <person name="Faurdal D."/>
            <person name="Vuksanovic O."/>
            <person name="Mourched A.-S."/>
            <person name="Charusanti P."/>
            <person name="Shaw S."/>
            <person name="Blin K."/>
            <person name="Weber T."/>
        </authorList>
    </citation>
    <scope>NUCLEOTIDE SEQUENCE [LARGE SCALE GENOMIC DNA]</scope>
    <source>
        <strain evidence="1 2">NBC 01792</strain>
    </source>
</reference>
<dbReference type="Pfam" id="PF08798">
    <property type="entry name" value="CRISPR_assoc"/>
    <property type="match status" value="1"/>
</dbReference>
<dbReference type="RefSeq" id="WP_326705810.1">
    <property type="nucleotide sequence ID" value="NZ_CP109083.1"/>
</dbReference>
<protein>
    <submittedName>
        <fullName evidence="1">Type I-E CRISPR-associated protein Cas6/Cse3/CasE</fullName>
    </submittedName>
</protein>
<name>A0ABZ1EUD9_9ACTN</name>
<proteinExistence type="predicted"/>
<keyword evidence="2" id="KW-1185">Reference proteome</keyword>
<dbReference type="EMBL" id="CP109083">
    <property type="protein sequence ID" value="WSB07734.1"/>
    <property type="molecule type" value="Genomic_DNA"/>
</dbReference>
<evidence type="ECO:0000313" key="1">
    <source>
        <dbReference type="EMBL" id="WSB07734.1"/>
    </source>
</evidence>
<accession>A0ABZ1EUD9</accession>
<dbReference type="Gene3D" id="3.30.70.1210">
    <property type="entry name" value="Crispr-associated protein, domain 2"/>
    <property type="match status" value="1"/>
</dbReference>
<dbReference type="InterPro" id="IPR010179">
    <property type="entry name" value="CRISPR-assoc_prot_Cse3"/>
</dbReference>
<gene>
    <name evidence="1" type="ORF">OG849_10940</name>
</gene>